<reference evidence="4" key="1">
    <citation type="submission" date="2016-06" db="UniProtKB">
        <authorList>
            <consortium name="WormBaseParasite"/>
        </authorList>
    </citation>
    <scope>IDENTIFICATION</scope>
</reference>
<organism evidence="4">
    <name type="scientific">Echinostoma caproni</name>
    <dbReference type="NCBI Taxonomy" id="27848"/>
    <lineage>
        <taxon>Eukaryota</taxon>
        <taxon>Metazoa</taxon>
        <taxon>Spiralia</taxon>
        <taxon>Lophotrochozoa</taxon>
        <taxon>Platyhelminthes</taxon>
        <taxon>Trematoda</taxon>
        <taxon>Digenea</taxon>
        <taxon>Plagiorchiida</taxon>
        <taxon>Echinostomata</taxon>
        <taxon>Echinostomatoidea</taxon>
        <taxon>Echinostomatidae</taxon>
        <taxon>Echinostoma</taxon>
    </lineage>
</organism>
<gene>
    <name evidence="2" type="ORF">ECPE_LOCUS14250</name>
</gene>
<dbReference type="Proteomes" id="UP000272942">
    <property type="component" value="Unassembled WGS sequence"/>
</dbReference>
<accession>A0A183B4W5</accession>
<feature type="region of interest" description="Disordered" evidence="1">
    <location>
        <begin position="539"/>
        <end position="580"/>
    </location>
</feature>
<dbReference type="WBParaSite" id="ECPE_0001429001-mRNA-1">
    <property type="protein sequence ID" value="ECPE_0001429001-mRNA-1"/>
    <property type="gene ID" value="ECPE_0001429001"/>
</dbReference>
<feature type="region of interest" description="Disordered" evidence="1">
    <location>
        <begin position="1"/>
        <end position="41"/>
    </location>
</feature>
<dbReference type="OrthoDB" id="8068875at2759"/>
<keyword evidence="3" id="KW-1185">Reference proteome</keyword>
<sequence length="580" mass="60502">MVLENVLMSSQGSGGLMRPDSGRPASESRSAWHHSVDAGEQDDSIIFVHDDEEDEGSAGQGDDVVDTFERDDDEEMRLPESNVAGHIFLSPGGQLVRGNNPVVAMVEEVFSLVDVPHHVTATVSGRAAGSRRDRLAFTPAEATESGLVQSGASLGNWGLVFPGIGFVDGLHPPPGFGIPPNAPTFRFNLGNGPGSGTPVFVTGTSTNRIAPSGVSFLPSGNRAETTGSSNLSQPLPPTTLASQHPILQIPPIPSGSVSQVIIATSIGGSSGLAANNARLSRTIVTNTSTTPSVVRMNPALPTLISQQSSTTIPSLIYGHRSRAPGSSSVPIVIGNSGVRVRGPLTRLGGTIDNSGSRSHTPLLENVGATPSSSQSLDLVRDGRSGPEADSLVWNMLTSFAEDQPSSVNSALAAAIFSQAEARASGGENAPLGVGATQPNGLTNAQLSAYAGYALPASYQRWITLSRMLFGHELMDLVLISRHNVYAELARRRQQSLDSRVKELEEVAAQQAEMGASQSENMGEQSADFTAEGPLPLIVTTHSSEEPSSASNVAQPVPTESSGVTTSTDQGETPGKYTFIF</sequence>
<feature type="region of interest" description="Disordered" evidence="1">
    <location>
        <begin position="213"/>
        <end position="235"/>
    </location>
</feature>
<evidence type="ECO:0000256" key="1">
    <source>
        <dbReference type="SAM" id="MobiDB-lite"/>
    </source>
</evidence>
<feature type="compositionally biased region" description="Polar residues" evidence="1">
    <location>
        <begin position="539"/>
        <end position="570"/>
    </location>
</feature>
<evidence type="ECO:0000313" key="3">
    <source>
        <dbReference type="Proteomes" id="UP000272942"/>
    </source>
</evidence>
<dbReference type="EMBL" id="UZAN01057104">
    <property type="protein sequence ID" value="VDP91522.1"/>
    <property type="molecule type" value="Genomic_DNA"/>
</dbReference>
<protein>
    <submittedName>
        <fullName evidence="4">RING-type domain-containing protein</fullName>
    </submittedName>
</protein>
<feature type="compositionally biased region" description="Polar residues" evidence="1">
    <location>
        <begin position="222"/>
        <end position="233"/>
    </location>
</feature>
<proteinExistence type="predicted"/>
<dbReference type="AlphaFoldDB" id="A0A183B4W5"/>
<evidence type="ECO:0000313" key="4">
    <source>
        <dbReference type="WBParaSite" id="ECPE_0001429001-mRNA-1"/>
    </source>
</evidence>
<feature type="region of interest" description="Disordered" evidence="1">
    <location>
        <begin position="344"/>
        <end position="383"/>
    </location>
</feature>
<reference evidence="2 3" key="2">
    <citation type="submission" date="2018-11" db="EMBL/GenBank/DDBJ databases">
        <authorList>
            <consortium name="Pathogen Informatics"/>
        </authorList>
    </citation>
    <scope>NUCLEOTIDE SEQUENCE [LARGE SCALE GENOMIC DNA]</scope>
    <source>
        <strain evidence="2 3">Egypt</strain>
    </source>
</reference>
<name>A0A183B4W5_9TREM</name>
<evidence type="ECO:0000313" key="2">
    <source>
        <dbReference type="EMBL" id="VDP91522.1"/>
    </source>
</evidence>